<name>A0AAD4K7Z5_9MUSC</name>
<comment type="catalytic activity">
    <reaction evidence="13">
        <text>S-benzyl-L-cysteinylglycine + H2O = S-benzyl-L-cysteine + glycine</text>
        <dbReference type="Rhea" id="RHEA:62568"/>
        <dbReference type="ChEBI" id="CHEBI:15377"/>
        <dbReference type="ChEBI" id="CHEBI:57305"/>
        <dbReference type="ChEBI" id="CHEBI:145802"/>
        <dbReference type="ChEBI" id="CHEBI:145803"/>
    </reaction>
    <physiologicalReaction direction="left-to-right" evidence="13">
        <dbReference type="Rhea" id="RHEA:62569"/>
    </physiologicalReaction>
</comment>
<evidence type="ECO:0000256" key="2">
    <source>
        <dbReference type="ARBA" id="ARBA00014190"/>
    </source>
</evidence>
<evidence type="ECO:0000256" key="11">
    <source>
        <dbReference type="ARBA" id="ARBA00031564"/>
    </source>
</evidence>
<dbReference type="EMBL" id="JAJJHW010000681">
    <property type="protein sequence ID" value="KAH8384643.1"/>
    <property type="molecule type" value="Genomic_DNA"/>
</dbReference>
<dbReference type="GO" id="GO:0005737">
    <property type="term" value="C:cytoplasm"/>
    <property type="evidence" value="ECO:0007669"/>
    <property type="project" value="InterPro"/>
</dbReference>
<dbReference type="FunFam" id="3.40.220.10:FF:000005">
    <property type="entry name" value="cytosol aminopeptidase"/>
    <property type="match status" value="1"/>
</dbReference>
<comment type="similarity">
    <text evidence="1">Belongs to the peptidase M17 family.</text>
</comment>
<keyword evidence="18" id="KW-1185">Reference proteome</keyword>
<keyword evidence="4" id="KW-0645">Protease</keyword>
<evidence type="ECO:0000256" key="12">
    <source>
        <dbReference type="ARBA" id="ARBA00045966"/>
    </source>
</evidence>
<organism evidence="17 18">
    <name type="scientific">Drosophila rubida</name>
    <dbReference type="NCBI Taxonomy" id="30044"/>
    <lineage>
        <taxon>Eukaryota</taxon>
        <taxon>Metazoa</taxon>
        <taxon>Ecdysozoa</taxon>
        <taxon>Arthropoda</taxon>
        <taxon>Hexapoda</taxon>
        <taxon>Insecta</taxon>
        <taxon>Pterygota</taxon>
        <taxon>Neoptera</taxon>
        <taxon>Endopterygota</taxon>
        <taxon>Diptera</taxon>
        <taxon>Brachycera</taxon>
        <taxon>Muscomorpha</taxon>
        <taxon>Ephydroidea</taxon>
        <taxon>Drosophilidae</taxon>
        <taxon>Drosophila</taxon>
    </lineage>
</organism>
<dbReference type="InterPro" id="IPR008283">
    <property type="entry name" value="Peptidase_M17_N"/>
</dbReference>
<evidence type="ECO:0000256" key="13">
    <source>
        <dbReference type="ARBA" id="ARBA00047881"/>
    </source>
</evidence>
<dbReference type="Proteomes" id="UP001200034">
    <property type="component" value="Unassembled WGS sequence"/>
</dbReference>
<dbReference type="Gene3D" id="3.40.220.10">
    <property type="entry name" value="Leucine Aminopeptidase, subunit E, domain 1"/>
    <property type="match status" value="1"/>
</dbReference>
<keyword evidence="3" id="KW-0031">Aminopeptidase</keyword>
<dbReference type="AlphaFoldDB" id="A0AAD4K7Z5"/>
<dbReference type="GO" id="GO:0030145">
    <property type="term" value="F:manganese ion binding"/>
    <property type="evidence" value="ECO:0007669"/>
    <property type="project" value="InterPro"/>
</dbReference>
<evidence type="ECO:0000256" key="8">
    <source>
        <dbReference type="ARBA" id="ARBA00029605"/>
    </source>
</evidence>
<dbReference type="PANTHER" id="PTHR11963">
    <property type="entry name" value="LEUCINE AMINOPEPTIDASE-RELATED"/>
    <property type="match status" value="1"/>
</dbReference>
<evidence type="ECO:0000256" key="10">
    <source>
        <dbReference type="ARBA" id="ARBA00030997"/>
    </source>
</evidence>
<dbReference type="GO" id="GO:0006508">
    <property type="term" value="P:proteolysis"/>
    <property type="evidence" value="ECO:0007669"/>
    <property type="project" value="UniProtKB-KW"/>
</dbReference>
<feature type="domain" description="Cytosol aminopeptidase" evidence="15">
    <location>
        <begin position="229"/>
        <end position="540"/>
    </location>
</feature>
<proteinExistence type="inferred from homology"/>
<accession>A0AAD4K7Z5</accession>
<gene>
    <name evidence="17" type="ORF">KR093_003952</name>
</gene>
<comment type="catalytic activity">
    <reaction evidence="14">
        <text>L-cysteinylglycine + H2O = L-cysteine + glycine</text>
        <dbReference type="Rhea" id="RHEA:28783"/>
        <dbReference type="ChEBI" id="CHEBI:15377"/>
        <dbReference type="ChEBI" id="CHEBI:35235"/>
        <dbReference type="ChEBI" id="CHEBI:57305"/>
        <dbReference type="ChEBI" id="CHEBI:61694"/>
    </reaction>
    <physiologicalReaction direction="left-to-right" evidence="14">
        <dbReference type="Rhea" id="RHEA:28784"/>
    </physiologicalReaction>
</comment>
<evidence type="ECO:0000256" key="6">
    <source>
        <dbReference type="ARBA" id="ARBA00023511"/>
    </source>
</evidence>
<evidence type="ECO:0000256" key="14">
    <source>
        <dbReference type="ARBA" id="ARBA00049107"/>
    </source>
</evidence>
<dbReference type="EC" id="3.4.13.23" evidence="7"/>
<comment type="caution">
    <text evidence="17">The sequence shown here is derived from an EMBL/GenBank/DDBJ whole genome shotgun (WGS) entry which is preliminary data.</text>
</comment>
<dbReference type="Pfam" id="PF00883">
    <property type="entry name" value="Peptidase_M17"/>
    <property type="match status" value="1"/>
</dbReference>
<evidence type="ECO:0000256" key="3">
    <source>
        <dbReference type="ARBA" id="ARBA00022438"/>
    </source>
</evidence>
<dbReference type="Pfam" id="PF02789">
    <property type="entry name" value="Peptidase_M17_N"/>
    <property type="match status" value="1"/>
</dbReference>
<protein>
    <recommendedName>
        <fullName evidence="2">Cytosol aminopeptidase</fullName>
        <ecNumber evidence="7">3.4.13.23</ecNumber>
    </recommendedName>
    <alternativeName>
        <fullName evidence="10">Cysteinylglycine-S-conjugate dipeptidase</fullName>
    </alternativeName>
    <alternativeName>
        <fullName evidence="11">Leucine aminopeptidase 3</fullName>
    </alternativeName>
    <alternativeName>
        <fullName evidence="9">Proline aminopeptidase</fullName>
    </alternativeName>
    <alternativeName>
        <fullName evidence="8">Prolyl aminopeptidase</fullName>
    </alternativeName>
</protein>
<evidence type="ECO:0000256" key="1">
    <source>
        <dbReference type="ARBA" id="ARBA00009528"/>
    </source>
</evidence>
<dbReference type="GO" id="GO:0070006">
    <property type="term" value="F:metalloaminopeptidase activity"/>
    <property type="evidence" value="ECO:0007669"/>
    <property type="project" value="InterPro"/>
</dbReference>
<evidence type="ECO:0000256" key="7">
    <source>
        <dbReference type="ARBA" id="ARBA00023625"/>
    </source>
</evidence>
<comment type="function">
    <text evidence="12">Cytosolic metallopeptidase that catalyzes the removal of unsubstituted N-terminal hydrophobic amino acids from various peptides. The presence of Zn(2+) ions is essential for the peptidase activity, and the association with other cofactors can modulate the substrate spectificity of the enzyme. For instance, in the presence of Mn(2+), it displays a specific Cys-Gly hydrolyzing activity of Cys-Gly-S-conjugates. Involved in the metabolism of glutathione and in the degradation of glutathione S-conjugates, which may play a role in the control of the cell redox status.</text>
</comment>
<keyword evidence="5" id="KW-0378">Hydrolase</keyword>
<dbReference type="PRINTS" id="PR00481">
    <property type="entry name" value="LAMNOPPTDASE"/>
</dbReference>
<evidence type="ECO:0000259" key="16">
    <source>
        <dbReference type="Pfam" id="PF02789"/>
    </source>
</evidence>
<evidence type="ECO:0000313" key="18">
    <source>
        <dbReference type="Proteomes" id="UP001200034"/>
    </source>
</evidence>
<sequence>MANYIGNVLCKGKRIYKGVQYLRALSQAACMKRSFGRFLVPSTSFNNRLLRRYAVGKCEEGSVVKGVVVGVYSKEGDKDPKLTSSGEKFDDRAQGKISELVRETGMKGDLGKGLVFMNVDAEFSAVAVVGLGQEGAGFNDLEVIDEGMENARVAAGVGARALQMQGVTEVFVDSMEYPEQAAEGSALAIWRYNTNRRKQDRTFIPKLELYDSPDVDAWTRGLFKAESQNLARRLCDSPANQMTPTIFAQSTVDALCPCGVGVEIRSMDWIEENRLNSFLMVAKGSCEPPVVLEVTYCGTAPEDKPIMLLGKGLTYNSGGLCLRPKDCMHMYRGCMAGAAACVATIRAAAALSLPLNVSVVLPLCENMPSGMAVKPGDVVTLMNGKTLGIVDVSKAGAVVMADPLLYAQSTFKPRLVVDIATLGYGVCCGLGGSAAGIFSNSNFVYKQFEKAGSLTGDRVWRLPLWNYFKQLVTPNKSFDISNRGRGPASSCIAAAVLHELVPCVDWAHLDIRNVGMMTKHNPLPYLLRDRMTGRPTRTIIQFLYQMACPDAK</sequence>
<dbReference type="InterPro" id="IPR000819">
    <property type="entry name" value="Peptidase_M17_C"/>
</dbReference>
<evidence type="ECO:0000256" key="9">
    <source>
        <dbReference type="ARBA" id="ARBA00030930"/>
    </source>
</evidence>
<evidence type="ECO:0000256" key="4">
    <source>
        <dbReference type="ARBA" id="ARBA00022670"/>
    </source>
</evidence>
<dbReference type="Gene3D" id="3.40.630.10">
    <property type="entry name" value="Zn peptidases"/>
    <property type="match status" value="1"/>
</dbReference>
<evidence type="ECO:0000256" key="5">
    <source>
        <dbReference type="ARBA" id="ARBA00022801"/>
    </source>
</evidence>
<reference evidence="17" key="1">
    <citation type="journal article" date="2021" name="Mol. Ecol. Resour.">
        <title>Phylogenomic analyses of the genus Drosophila reveals genomic signals of climate adaptation.</title>
        <authorList>
            <person name="Li F."/>
            <person name="Rane R.V."/>
            <person name="Luria V."/>
            <person name="Xiong Z."/>
            <person name="Chen J."/>
            <person name="Li Z."/>
            <person name="Catullo R.A."/>
            <person name="Griffin P.C."/>
            <person name="Schiffer M."/>
            <person name="Pearce S."/>
            <person name="Lee S.F."/>
            <person name="McElroy K."/>
            <person name="Stocker A."/>
            <person name="Shirriffs J."/>
            <person name="Cockerell F."/>
            <person name="Coppin C."/>
            <person name="Sgro C.M."/>
            <person name="Karger A."/>
            <person name="Cain J.W."/>
            <person name="Weber J.A."/>
            <person name="Santpere G."/>
            <person name="Kirschner M.W."/>
            <person name="Hoffmann A.A."/>
            <person name="Oakeshott J.G."/>
            <person name="Zhang G."/>
        </authorList>
    </citation>
    <scope>NUCLEOTIDE SEQUENCE</scope>
    <source>
        <strain evidence="17">BGI-SZ-2011g</strain>
    </source>
</reference>
<dbReference type="SUPFAM" id="SSF52949">
    <property type="entry name" value="Macro domain-like"/>
    <property type="match status" value="1"/>
</dbReference>
<comment type="catalytic activity">
    <reaction evidence="6">
        <text>an S-substituted L-cysteinylglycine + H2O = an S-substituted L-cysteine + glycine</text>
        <dbReference type="Rhea" id="RHEA:60444"/>
        <dbReference type="ChEBI" id="CHEBI:15377"/>
        <dbReference type="ChEBI" id="CHEBI:57305"/>
        <dbReference type="ChEBI" id="CHEBI:58717"/>
        <dbReference type="ChEBI" id="CHEBI:143103"/>
        <dbReference type="EC" id="3.4.13.23"/>
    </reaction>
    <physiologicalReaction direction="left-to-right" evidence="6">
        <dbReference type="Rhea" id="RHEA:60445"/>
    </physiologicalReaction>
</comment>
<dbReference type="PANTHER" id="PTHR11963:SF16">
    <property type="entry name" value="CYTOSOL AMINOPEPTIDASE"/>
    <property type="match status" value="1"/>
</dbReference>
<dbReference type="InterPro" id="IPR043472">
    <property type="entry name" value="Macro_dom-like"/>
</dbReference>
<dbReference type="SUPFAM" id="SSF53187">
    <property type="entry name" value="Zn-dependent exopeptidases"/>
    <property type="match status" value="1"/>
</dbReference>
<evidence type="ECO:0000313" key="17">
    <source>
        <dbReference type="EMBL" id="KAH8384643.1"/>
    </source>
</evidence>
<dbReference type="InterPro" id="IPR011356">
    <property type="entry name" value="Leucine_aapep/pepB"/>
</dbReference>
<feature type="domain" description="Peptidase M17 leucyl aminopeptidase N-terminal" evidence="16">
    <location>
        <begin position="68"/>
        <end position="198"/>
    </location>
</feature>
<evidence type="ECO:0000259" key="15">
    <source>
        <dbReference type="Pfam" id="PF00883"/>
    </source>
</evidence>